<evidence type="ECO:0000313" key="1">
    <source>
        <dbReference type="EMBL" id="VTR92623.1"/>
    </source>
</evidence>
<dbReference type="EMBL" id="LR593886">
    <property type="protein sequence ID" value="VTR92623.1"/>
    <property type="molecule type" value="Genomic_DNA"/>
</dbReference>
<reference evidence="1 2" key="1">
    <citation type="submission" date="2019-05" db="EMBL/GenBank/DDBJ databases">
        <authorList>
            <consortium name="Science for Life Laboratories"/>
        </authorList>
    </citation>
    <scope>NUCLEOTIDE SEQUENCE [LARGE SCALE GENOMIC DNA]</scope>
    <source>
        <strain evidence="1">Soil9</strain>
    </source>
</reference>
<keyword evidence="2" id="KW-1185">Reference proteome</keyword>
<dbReference type="AlphaFoldDB" id="A0A6P2CUM9"/>
<dbReference type="InterPro" id="IPR014338">
    <property type="entry name" value="CHP02996_rpt-companion-dom"/>
</dbReference>
<evidence type="ECO:0000313" key="2">
    <source>
        <dbReference type="Proteomes" id="UP000464178"/>
    </source>
</evidence>
<protein>
    <recommendedName>
        <fullName evidence="3">TIGR02996 domain-containing protein</fullName>
    </recommendedName>
</protein>
<dbReference type="NCBIfam" id="TIGR02996">
    <property type="entry name" value="rpt_mate_G_obs"/>
    <property type="match status" value="1"/>
</dbReference>
<organism evidence="1 2">
    <name type="scientific">Gemmata massiliana</name>
    <dbReference type="NCBI Taxonomy" id="1210884"/>
    <lineage>
        <taxon>Bacteria</taxon>
        <taxon>Pseudomonadati</taxon>
        <taxon>Planctomycetota</taxon>
        <taxon>Planctomycetia</taxon>
        <taxon>Gemmatales</taxon>
        <taxon>Gemmataceae</taxon>
        <taxon>Gemmata</taxon>
    </lineage>
</organism>
<name>A0A6P2CUM9_9BACT</name>
<dbReference type="RefSeq" id="WP_162667458.1">
    <property type="nucleotide sequence ID" value="NZ_LR593886.1"/>
</dbReference>
<gene>
    <name evidence="1" type="ORF">SOIL9_50910</name>
</gene>
<accession>A0A6P2CUM9</accession>
<evidence type="ECO:0008006" key="3">
    <source>
        <dbReference type="Google" id="ProtNLM"/>
    </source>
</evidence>
<sequence length="213" mass="24230">MSDEAGFLKAIADKPGERITRLAYADWLEENGRAQEAEFLKTQLQIEEMSARLIELGGQLDAKWLAAVGNVPTKSDEFTNRAGRQLRLDQLRQWYVYVGLIEGLPTAERNAHSIQSVVTNERGRGGHEPFLITPEERAIGYEGRYTFGTPSALPSTVCVAQFRSLRPTRDTNCDGSELTIIWFQHEWAFPIDPGVREQIRAIDWDQHAHDFDW</sequence>
<dbReference type="KEGG" id="gms:SOIL9_50910"/>
<proteinExistence type="predicted"/>
<dbReference type="Proteomes" id="UP000464178">
    <property type="component" value="Chromosome"/>
</dbReference>